<dbReference type="AlphaFoldDB" id="A0AAV1U735"/>
<dbReference type="Proteomes" id="UP001162060">
    <property type="component" value="Unassembled WGS sequence"/>
</dbReference>
<proteinExistence type="predicted"/>
<evidence type="ECO:0000313" key="2">
    <source>
        <dbReference type="Proteomes" id="UP001162060"/>
    </source>
</evidence>
<dbReference type="EMBL" id="CAKLBY020000167">
    <property type="protein sequence ID" value="CAK7930460.1"/>
    <property type="molecule type" value="Genomic_DNA"/>
</dbReference>
<gene>
    <name evidence="1" type="ORF">PM001_LOCUS15610</name>
</gene>
<name>A0AAV1U735_9STRA</name>
<sequence>MAEMTMTMTTMATMRAVISKTRVGASLDPGTGRVAATVEVVSAIRGRGTGPAVVLMTGAFLAHGNGHGAASNCEALSIKA</sequence>
<evidence type="ECO:0000313" key="1">
    <source>
        <dbReference type="EMBL" id="CAK7930460.1"/>
    </source>
</evidence>
<reference evidence="1" key="1">
    <citation type="submission" date="2024-01" db="EMBL/GenBank/DDBJ databases">
        <authorList>
            <person name="Webb A."/>
        </authorList>
    </citation>
    <scope>NUCLEOTIDE SEQUENCE</scope>
    <source>
        <strain evidence="1">Pm1</strain>
    </source>
</reference>
<comment type="caution">
    <text evidence="1">The sequence shown here is derived from an EMBL/GenBank/DDBJ whole genome shotgun (WGS) entry which is preliminary data.</text>
</comment>
<organism evidence="1 2">
    <name type="scientific">Peronospora matthiolae</name>
    <dbReference type="NCBI Taxonomy" id="2874970"/>
    <lineage>
        <taxon>Eukaryota</taxon>
        <taxon>Sar</taxon>
        <taxon>Stramenopiles</taxon>
        <taxon>Oomycota</taxon>
        <taxon>Peronosporomycetes</taxon>
        <taxon>Peronosporales</taxon>
        <taxon>Peronosporaceae</taxon>
        <taxon>Peronospora</taxon>
    </lineage>
</organism>
<accession>A0AAV1U735</accession>
<protein>
    <submittedName>
        <fullName evidence="1">Uncharacterized protein</fullName>
    </submittedName>
</protein>